<keyword evidence="1" id="KW-0540">Nuclease</keyword>
<dbReference type="PROSITE" id="PS50164">
    <property type="entry name" value="GIY_YIG"/>
    <property type="match status" value="1"/>
</dbReference>
<dbReference type="GO" id="GO:0003887">
    <property type="term" value="F:DNA-directed DNA polymerase activity"/>
    <property type="evidence" value="ECO:0007669"/>
    <property type="project" value="InterPro"/>
</dbReference>
<name>A0A542YRE8_9MICO</name>
<dbReference type="NCBIfam" id="NF005905">
    <property type="entry name" value="PRK07883.1-3"/>
    <property type="match status" value="1"/>
</dbReference>
<keyword evidence="1" id="KW-0378">Hydrolase</keyword>
<dbReference type="InterPro" id="IPR000305">
    <property type="entry name" value="GIY-YIG_endonuc"/>
</dbReference>
<dbReference type="GO" id="GO:0006260">
    <property type="term" value="P:DNA replication"/>
    <property type="evidence" value="ECO:0007669"/>
    <property type="project" value="InterPro"/>
</dbReference>
<dbReference type="GO" id="GO:0003677">
    <property type="term" value="F:DNA binding"/>
    <property type="evidence" value="ECO:0007669"/>
    <property type="project" value="InterPro"/>
</dbReference>
<protein>
    <submittedName>
        <fullName evidence="5">DNA polymerase-3 subunit epsilon</fullName>
    </submittedName>
</protein>
<evidence type="ECO:0000313" key="5">
    <source>
        <dbReference type="EMBL" id="TQL50627.1"/>
    </source>
</evidence>
<accession>A0A542YRE8</accession>
<dbReference type="GO" id="GO:0004527">
    <property type="term" value="F:exonuclease activity"/>
    <property type="evidence" value="ECO:0007669"/>
    <property type="project" value="UniProtKB-KW"/>
</dbReference>
<feature type="compositionally biased region" description="Basic and acidic residues" evidence="2">
    <location>
        <begin position="591"/>
        <end position="601"/>
    </location>
</feature>
<feature type="domain" description="GIY-YIG" evidence="4">
    <location>
        <begin position="219"/>
        <end position="297"/>
    </location>
</feature>
<dbReference type="InterPro" id="IPR001943">
    <property type="entry name" value="UVR_dom"/>
</dbReference>
<evidence type="ECO:0000259" key="4">
    <source>
        <dbReference type="PROSITE" id="PS50164"/>
    </source>
</evidence>
<dbReference type="InterPro" id="IPR035901">
    <property type="entry name" value="GIY-YIG_endonuc_sf"/>
</dbReference>
<dbReference type="SUPFAM" id="SSF53098">
    <property type="entry name" value="Ribonuclease H-like"/>
    <property type="match status" value="1"/>
</dbReference>
<dbReference type="EMBL" id="VFOP01000001">
    <property type="protein sequence ID" value="TQL50627.1"/>
    <property type="molecule type" value="Genomic_DNA"/>
</dbReference>
<dbReference type="CDD" id="cd06127">
    <property type="entry name" value="DEDDh"/>
    <property type="match status" value="1"/>
</dbReference>
<dbReference type="SMART" id="SM00479">
    <property type="entry name" value="EXOIII"/>
    <property type="match status" value="1"/>
</dbReference>
<dbReference type="Gene3D" id="3.30.420.10">
    <property type="entry name" value="Ribonuclease H-like superfamily/Ribonuclease H"/>
    <property type="match status" value="1"/>
</dbReference>
<sequence>MQMVQETFEDLGFALSDVTFVVVDLETTGGSAAECDITEIGAVKVRGGEVLGEFQTLVRPTAPIPPFITVLTGISNQMVAGAPRIESVLPSFLEFAAGSVLVAHNAGFDVSFLKSAAAHAGHPWPGFPVLDTVRLARQLVHRDEAPNHKLSSLATLFGAQTVPNHRALQDARATVDVLHGLIERVGNLGVHTLEELQSYSSRVTPAQRRKRFLADAMPSAPGVYVFKDRRGEPLYVGTAGDIRRRTRSYFTASETRRRMAEMVGIAESITPIVCATRLEAQVRELRLIAQHKPRYNRRSRQPEKALWVKLTVEPFPRLSIVRRVKDDGAHYAGPFGSRKSAEQAITAVHEVVPLRQCSQRLSAKPGTSACVLAEMGRCGAPCIGGQDVSDYAAVAERAAKVLVGDGREVVQALRARLDALSAQERFEDARALRDRMLALVRAAARSQRMAPLAKTPELVAARRSEAGGWEVVCVRYGRLAATTVTPRGADPVPFIAALRATAEVVAAPEGPTPAAFPEETEQILRWLETPGTRLVDLQGGSWTCPVGGAGQTRAQLEPMSRTWGGFDRDREHAALSGQRPLERPPGALRADAAERTAKVET</sequence>
<feature type="domain" description="UVR" evidence="3">
    <location>
        <begin position="407"/>
        <end position="442"/>
    </location>
</feature>
<dbReference type="PROSITE" id="PS50151">
    <property type="entry name" value="UVR"/>
    <property type="match status" value="1"/>
</dbReference>
<organism evidence="5 6">
    <name type="scientific">Ornithinicoccus hortensis</name>
    <dbReference type="NCBI Taxonomy" id="82346"/>
    <lineage>
        <taxon>Bacteria</taxon>
        <taxon>Bacillati</taxon>
        <taxon>Actinomycetota</taxon>
        <taxon>Actinomycetes</taxon>
        <taxon>Micrococcales</taxon>
        <taxon>Intrasporangiaceae</taxon>
        <taxon>Ornithinicoccus</taxon>
    </lineage>
</organism>
<dbReference type="GO" id="GO:0009380">
    <property type="term" value="C:excinuclease repair complex"/>
    <property type="evidence" value="ECO:0007669"/>
    <property type="project" value="TreeGrafter"/>
</dbReference>
<dbReference type="Pfam" id="PF00929">
    <property type="entry name" value="RNase_T"/>
    <property type="match status" value="1"/>
</dbReference>
<dbReference type="NCBIfam" id="NF005907">
    <property type="entry name" value="PRK07883.1-5"/>
    <property type="match status" value="1"/>
</dbReference>
<dbReference type="InterPro" id="IPR012337">
    <property type="entry name" value="RNaseH-like_sf"/>
</dbReference>
<dbReference type="Pfam" id="PF01541">
    <property type="entry name" value="GIY-YIG"/>
    <property type="match status" value="1"/>
</dbReference>
<comment type="caution">
    <text evidence="5">The sequence shown here is derived from an EMBL/GenBank/DDBJ whole genome shotgun (WGS) entry which is preliminary data.</text>
</comment>
<dbReference type="AlphaFoldDB" id="A0A542YRE8"/>
<dbReference type="NCBIfam" id="TIGR00573">
    <property type="entry name" value="dnaq"/>
    <property type="match status" value="1"/>
</dbReference>
<dbReference type="OrthoDB" id="9803913at2"/>
<dbReference type="Gene3D" id="3.40.1440.10">
    <property type="entry name" value="GIY-YIG endonuclease"/>
    <property type="match status" value="1"/>
</dbReference>
<dbReference type="Proteomes" id="UP000319516">
    <property type="component" value="Unassembled WGS sequence"/>
</dbReference>
<dbReference type="CDD" id="cd10434">
    <property type="entry name" value="GIY-YIG_UvrC_Cho"/>
    <property type="match status" value="1"/>
</dbReference>
<dbReference type="PANTHER" id="PTHR30562:SF1">
    <property type="entry name" value="UVRABC SYSTEM PROTEIN C"/>
    <property type="match status" value="1"/>
</dbReference>
<evidence type="ECO:0000313" key="6">
    <source>
        <dbReference type="Proteomes" id="UP000319516"/>
    </source>
</evidence>
<dbReference type="InterPro" id="IPR013520">
    <property type="entry name" value="Ribonucl_H"/>
</dbReference>
<keyword evidence="1" id="KW-0269">Exonuclease</keyword>
<dbReference type="FunFam" id="3.30.420.10:FF:000045">
    <property type="entry name" value="3'-5' exonuclease DinG"/>
    <property type="match status" value="1"/>
</dbReference>
<reference evidence="5 6" key="1">
    <citation type="submission" date="2019-06" db="EMBL/GenBank/DDBJ databases">
        <title>Sequencing the genomes of 1000 actinobacteria strains.</title>
        <authorList>
            <person name="Klenk H.-P."/>
        </authorList>
    </citation>
    <scope>NUCLEOTIDE SEQUENCE [LARGE SCALE GENOMIC DNA]</scope>
    <source>
        <strain evidence="5 6">DSM 12335</strain>
    </source>
</reference>
<dbReference type="InterPro" id="IPR047296">
    <property type="entry name" value="GIY-YIG_UvrC_Cho"/>
</dbReference>
<feature type="region of interest" description="Disordered" evidence="2">
    <location>
        <begin position="575"/>
        <end position="601"/>
    </location>
</feature>
<dbReference type="InterPro" id="IPR050066">
    <property type="entry name" value="UvrABC_protein_C"/>
</dbReference>
<dbReference type="RefSeq" id="WP_141784740.1">
    <property type="nucleotide sequence ID" value="NZ_BAAAIK010000002.1"/>
</dbReference>
<evidence type="ECO:0000256" key="2">
    <source>
        <dbReference type="SAM" id="MobiDB-lite"/>
    </source>
</evidence>
<dbReference type="SMART" id="SM00465">
    <property type="entry name" value="GIYc"/>
    <property type="match status" value="1"/>
</dbReference>
<evidence type="ECO:0000259" key="3">
    <source>
        <dbReference type="PROSITE" id="PS50151"/>
    </source>
</evidence>
<evidence type="ECO:0000256" key="1">
    <source>
        <dbReference type="ARBA" id="ARBA00022839"/>
    </source>
</evidence>
<gene>
    <name evidence="5" type="ORF">FB467_1740</name>
</gene>
<dbReference type="PANTHER" id="PTHR30562">
    <property type="entry name" value="UVRC/OXIDOREDUCTASE"/>
    <property type="match status" value="1"/>
</dbReference>
<dbReference type="SUPFAM" id="SSF82771">
    <property type="entry name" value="GIY-YIG endonuclease"/>
    <property type="match status" value="1"/>
</dbReference>
<dbReference type="InterPro" id="IPR036397">
    <property type="entry name" value="RNaseH_sf"/>
</dbReference>
<dbReference type="GO" id="GO:0006289">
    <property type="term" value="P:nucleotide-excision repair"/>
    <property type="evidence" value="ECO:0007669"/>
    <property type="project" value="InterPro"/>
</dbReference>
<proteinExistence type="predicted"/>
<dbReference type="InterPro" id="IPR006054">
    <property type="entry name" value="DnaQ"/>
</dbReference>
<keyword evidence="6" id="KW-1185">Reference proteome</keyword>